<dbReference type="Proteomes" id="UP001303115">
    <property type="component" value="Unassembled WGS sequence"/>
</dbReference>
<feature type="compositionally biased region" description="Low complexity" evidence="1">
    <location>
        <begin position="160"/>
        <end position="171"/>
    </location>
</feature>
<keyword evidence="3" id="KW-1185">Reference proteome</keyword>
<organism evidence="2 3">
    <name type="scientific">Parachaetomium inaequale</name>
    <dbReference type="NCBI Taxonomy" id="2588326"/>
    <lineage>
        <taxon>Eukaryota</taxon>
        <taxon>Fungi</taxon>
        <taxon>Dikarya</taxon>
        <taxon>Ascomycota</taxon>
        <taxon>Pezizomycotina</taxon>
        <taxon>Sordariomycetes</taxon>
        <taxon>Sordariomycetidae</taxon>
        <taxon>Sordariales</taxon>
        <taxon>Chaetomiaceae</taxon>
        <taxon>Parachaetomium</taxon>
    </lineage>
</organism>
<proteinExistence type="predicted"/>
<gene>
    <name evidence="2" type="ORF">C8A01DRAFT_17860</name>
</gene>
<evidence type="ECO:0000256" key="1">
    <source>
        <dbReference type="SAM" id="MobiDB-lite"/>
    </source>
</evidence>
<protein>
    <submittedName>
        <fullName evidence="2">Uncharacterized protein</fullName>
    </submittedName>
</protein>
<sequence>MSGQGAPRPAQPAQPAQAPKQADPPQVHLEQTAKDSRMQDHWLRWSALAERDRSYVVVFDKSSAAVTAEVKRIAGADAKTSTAPRVPGLYEDVEEGKDLGTVQVGLVSATAYASLKEKFGLQSITVKMGGSERTAFIPVARAARQGTASQAAPSTGQQEKGGSNAAGKGKA</sequence>
<feature type="compositionally biased region" description="Polar residues" evidence="1">
    <location>
        <begin position="146"/>
        <end position="158"/>
    </location>
</feature>
<name>A0AAN6PDK6_9PEZI</name>
<feature type="region of interest" description="Disordered" evidence="1">
    <location>
        <begin position="1"/>
        <end position="37"/>
    </location>
</feature>
<feature type="compositionally biased region" description="Low complexity" evidence="1">
    <location>
        <begin position="1"/>
        <end position="26"/>
    </location>
</feature>
<dbReference type="EMBL" id="MU854443">
    <property type="protein sequence ID" value="KAK4035437.1"/>
    <property type="molecule type" value="Genomic_DNA"/>
</dbReference>
<dbReference type="AlphaFoldDB" id="A0AAN6PDK6"/>
<feature type="region of interest" description="Disordered" evidence="1">
    <location>
        <begin position="146"/>
        <end position="171"/>
    </location>
</feature>
<evidence type="ECO:0000313" key="2">
    <source>
        <dbReference type="EMBL" id="KAK4035437.1"/>
    </source>
</evidence>
<comment type="caution">
    <text evidence="2">The sequence shown here is derived from an EMBL/GenBank/DDBJ whole genome shotgun (WGS) entry which is preliminary data.</text>
</comment>
<reference evidence="3" key="1">
    <citation type="journal article" date="2023" name="Mol. Phylogenet. Evol.">
        <title>Genome-scale phylogeny and comparative genomics of the fungal order Sordariales.</title>
        <authorList>
            <person name="Hensen N."/>
            <person name="Bonometti L."/>
            <person name="Westerberg I."/>
            <person name="Brannstrom I.O."/>
            <person name="Guillou S."/>
            <person name="Cros-Aarteil S."/>
            <person name="Calhoun S."/>
            <person name="Haridas S."/>
            <person name="Kuo A."/>
            <person name="Mondo S."/>
            <person name="Pangilinan J."/>
            <person name="Riley R."/>
            <person name="LaButti K."/>
            <person name="Andreopoulos B."/>
            <person name="Lipzen A."/>
            <person name="Chen C."/>
            <person name="Yan M."/>
            <person name="Daum C."/>
            <person name="Ng V."/>
            <person name="Clum A."/>
            <person name="Steindorff A."/>
            <person name="Ohm R.A."/>
            <person name="Martin F."/>
            <person name="Silar P."/>
            <person name="Natvig D.O."/>
            <person name="Lalanne C."/>
            <person name="Gautier V."/>
            <person name="Ament-Velasquez S.L."/>
            <person name="Kruys A."/>
            <person name="Hutchinson M.I."/>
            <person name="Powell A.J."/>
            <person name="Barry K."/>
            <person name="Miller A.N."/>
            <person name="Grigoriev I.V."/>
            <person name="Debuchy R."/>
            <person name="Gladieux P."/>
            <person name="Hiltunen Thoren M."/>
            <person name="Johannesson H."/>
        </authorList>
    </citation>
    <scope>NUCLEOTIDE SEQUENCE [LARGE SCALE GENOMIC DNA]</scope>
    <source>
        <strain evidence="3">CBS 284.82</strain>
    </source>
</reference>
<accession>A0AAN6PDK6</accession>
<evidence type="ECO:0000313" key="3">
    <source>
        <dbReference type="Proteomes" id="UP001303115"/>
    </source>
</evidence>